<dbReference type="EMBL" id="OC944159">
    <property type="protein sequence ID" value="CAD7662780.1"/>
    <property type="molecule type" value="Genomic_DNA"/>
</dbReference>
<evidence type="ECO:0000259" key="1">
    <source>
        <dbReference type="SMART" id="SM00355"/>
    </source>
</evidence>
<proteinExistence type="predicted"/>
<feature type="non-terminal residue" evidence="2">
    <location>
        <position position="220"/>
    </location>
</feature>
<evidence type="ECO:0000313" key="3">
    <source>
        <dbReference type="Proteomes" id="UP000728032"/>
    </source>
</evidence>
<dbReference type="SMART" id="SM00355">
    <property type="entry name" value="ZnF_C2H2"/>
    <property type="match status" value="3"/>
</dbReference>
<gene>
    <name evidence="2" type="ORF">ONB1V03_LOCUS19340</name>
</gene>
<feature type="domain" description="C2H2-type" evidence="1">
    <location>
        <begin position="45"/>
        <end position="69"/>
    </location>
</feature>
<dbReference type="EMBL" id="CAJPVJ010029334">
    <property type="protein sequence ID" value="CAG2179917.1"/>
    <property type="molecule type" value="Genomic_DNA"/>
</dbReference>
<dbReference type="InterPro" id="IPR013087">
    <property type="entry name" value="Znf_C2H2_type"/>
</dbReference>
<dbReference type="OrthoDB" id="6515492at2759"/>
<dbReference type="AlphaFoldDB" id="A0A7R9MM30"/>
<organism evidence="2">
    <name type="scientific">Oppiella nova</name>
    <dbReference type="NCBI Taxonomy" id="334625"/>
    <lineage>
        <taxon>Eukaryota</taxon>
        <taxon>Metazoa</taxon>
        <taxon>Ecdysozoa</taxon>
        <taxon>Arthropoda</taxon>
        <taxon>Chelicerata</taxon>
        <taxon>Arachnida</taxon>
        <taxon>Acari</taxon>
        <taxon>Acariformes</taxon>
        <taxon>Sarcoptiformes</taxon>
        <taxon>Oribatida</taxon>
        <taxon>Brachypylina</taxon>
        <taxon>Oppioidea</taxon>
        <taxon>Oppiidae</taxon>
        <taxon>Oppiella</taxon>
    </lineage>
</organism>
<accession>A0A7R9MM30</accession>
<evidence type="ECO:0000313" key="2">
    <source>
        <dbReference type="EMBL" id="CAD7662780.1"/>
    </source>
</evidence>
<feature type="domain" description="C2H2-type" evidence="1">
    <location>
        <begin position="13"/>
        <end position="36"/>
    </location>
</feature>
<feature type="domain" description="C2H2-type" evidence="1">
    <location>
        <begin position="76"/>
        <end position="97"/>
    </location>
</feature>
<reference evidence="2" key="1">
    <citation type="submission" date="2020-11" db="EMBL/GenBank/DDBJ databases">
        <authorList>
            <person name="Tran Van P."/>
        </authorList>
    </citation>
    <scope>NUCLEOTIDE SEQUENCE</scope>
</reference>
<name>A0A7R9MM30_9ACAR</name>
<protein>
    <recommendedName>
        <fullName evidence="1">C2H2-type domain-containing protein</fullName>
    </recommendedName>
</protein>
<sequence length="220" mass="25265">HAKISHPRYCKPFKCKFCDFASVVFGALVQHNLASHAIDWISDRNKCCLCVNEFEYSDTSALLDHLTEHTPEFTYFECKCARRIKKYEQMKNHVITHHAIGADECAKEVSNLNQLFTVLLQKVKERDNHLMRGQTTANETANAIQGLMDEEFVMPFDESQENYSMDADPLATAMQQTFNDEDYENPTISIPENTDNGEVYDAFIEEGDDGEYHPIIQTDH</sequence>
<dbReference type="Proteomes" id="UP000728032">
    <property type="component" value="Unassembled WGS sequence"/>
</dbReference>
<keyword evidence="3" id="KW-1185">Reference proteome</keyword>